<reference evidence="1 2" key="1">
    <citation type="submission" date="2018-08" db="EMBL/GenBank/DDBJ databases">
        <title>Genome and evolution of the arbuscular mycorrhizal fungus Diversispora epigaea (formerly Glomus versiforme) and its bacterial endosymbionts.</title>
        <authorList>
            <person name="Sun X."/>
            <person name="Fei Z."/>
            <person name="Harrison M."/>
        </authorList>
    </citation>
    <scope>NUCLEOTIDE SEQUENCE [LARGE SCALE GENOMIC DNA]</scope>
    <source>
        <strain evidence="1 2">IT104</strain>
    </source>
</reference>
<proteinExistence type="predicted"/>
<accession>A0A397GUW1</accession>
<keyword evidence="2" id="KW-1185">Reference proteome</keyword>
<organism evidence="1 2">
    <name type="scientific">Diversispora epigaea</name>
    <dbReference type="NCBI Taxonomy" id="1348612"/>
    <lineage>
        <taxon>Eukaryota</taxon>
        <taxon>Fungi</taxon>
        <taxon>Fungi incertae sedis</taxon>
        <taxon>Mucoromycota</taxon>
        <taxon>Glomeromycotina</taxon>
        <taxon>Glomeromycetes</taxon>
        <taxon>Diversisporales</taxon>
        <taxon>Diversisporaceae</taxon>
        <taxon>Diversispora</taxon>
    </lineage>
</organism>
<evidence type="ECO:0000313" key="2">
    <source>
        <dbReference type="Proteomes" id="UP000266861"/>
    </source>
</evidence>
<comment type="caution">
    <text evidence="1">The sequence shown here is derived from an EMBL/GenBank/DDBJ whole genome shotgun (WGS) entry which is preliminary data.</text>
</comment>
<dbReference type="AlphaFoldDB" id="A0A397GUW1"/>
<sequence>MNPVIYSFDNEYENLLNLSDNIQSEELNNIQINQVSDQIFNTQLIQTPSISLPPGISKDLIFEKLSQNFIEFLNDKDDNNIII</sequence>
<protein>
    <submittedName>
        <fullName evidence="1">Uncharacterized protein</fullName>
    </submittedName>
</protein>
<gene>
    <name evidence="1" type="ORF">Glove_469g50</name>
</gene>
<evidence type="ECO:0000313" key="1">
    <source>
        <dbReference type="EMBL" id="RHZ51850.1"/>
    </source>
</evidence>
<name>A0A397GUW1_9GLOM</name>
<dbReference type="EMBL" id="PQFF01000411">
    <property type="protein sequence ID" value="RHZ51850.1"/>
    <property type="molecule type" value="Genomic_DNA"/>
</dbReference>
<dbReference type="Proteomes" id="UP000266861">
    <property type="component" value="Unassembled WGS sequence"/>
</dbReference>